<organism evidence="2 3">
    <name type="scientific">Qipengyuania vulgaris</name>
    <dbReference type="NCBI Taxonomy" id="291985"/>
    <lineage>
        <taxon>Bacteria</taxon>
        <taxon>Pseudomonadati</taxon>
        <taxon>Pseudomonadota</taxon>
        <taxon>Alphaproteobacteria</taxon>
        <taxon>Sphingomonadales</taxon>
        <taxon>Erythrobacteraceae</taxon>
        <taxon>Qipengyuania</taxon>
    </lineage>
</organism>
<feature type="chain" id="PRO_5032365967" description="Tetratricopeptide repeat protein" evidence="1">
    <location>
        <begin position="25"/>
        <end position="368"/>
    </location>
</feature>
<sequence length="368" mass="40235">MISRLFLAGLAIALAPIVAIHAHASSAASASDWAVRLNGFQLAEQALSAIRTSEEGGQAAIQADKDTLEKARVAFSKEPFASDALFVLSLDRGAQQHAVLSAARQLDKRNRLTGLALLQAEVAQNNLERVLPLVDQLSRVEPDLAPQFVSVLSESWSDAGSLSLLEQALRDEPSWATAFWRRIPRDEASLERYAALRERLSPPSDPQTERNLLSAFVETGRFPEAFELYEQARSATDNPDEFYPPIDWRVSETRDVRARLISTDTMDVFVKSNASGEFARKLVALSPGDYRISSEISVKQGNGTLQAKLACASSDTGSNWFATELSGDARVTVPQNTCPYAWLILEASAWESSLDLEAIIEGVELTSI</sequence>
<gene>
    <name evidence="2" type="ORF">GRI69_04450</name>
</gene>
<proteinExistence type="predicted"/>
<dbReference type="AlphaFoldDB" id="A0A844XPU6"/>
<evidence type="ECO:0008006" key="4">
    <source>
        <dbReference type="Google" id="ProtNLM"/>
    </source>
</evidence>
<evidence type="ECO:0000313" key="3">
    <source>
        <dbReference type="Proteomes" id="UP000448199"/>
    </source>
</evidence>
<feature type="signal peptide" evidence="1">
    <location>
        <begin position="1"/>
        <end position="24"/>
    </location>
</feature>
<protein>
    <recommendedName>
        <fullName evidence="4">Tetratricopeptide repeat protein</fullName>
    </recommendedName>
</protein>
<reference evidence="2 3" key="1">
    <citation type="submission" date="2019-12" db="EMBL/GenBank/DDBJ databases">
        <title>Genomic-based taxomic classification of the family Erythrobacteraceae.</title>
        <authorList>
            <person name="Xu L."/>
        </authorList>
    </citation>
    <scope>NUCLEOTIDE SEQUENCE [LARGE SCALE GENOMIC DNA]</scope>
    <source>
        <strain evidence="2 3">DSM 17792</strain>
    </source>
</reference>
<name>A0A844XPU6_9SPHN</name>
<dbReference type="RefSeq" id="WP_160727071.1">
    <property type="nucleotide sequence ID" value="NZ_WTYC01000002.1"/>
</dbReference>
<evidence type="ECO:0000256" key="1">
    <source>
        <dbReference type="SAM" id="SignalP"/>
    </source>
</evidence>
<dbReference type="Proteomes" id="UP000448199">
    <property type="component" value="Unassembled WGS sequence"/>
</dbReference>
<dbReference type="OrthoDB" id="7404767at2"/>
<comment type="caution">
    <text evidence="2">The sequence shown here is derived from an EMBL/GenBank/DDBJ whole genome shotgun (WGS) entry which is preliminary data.</text>
</comment>
<keyword evidence="1" id="KW-0732">Signal</keyword>
<accession>A0A844XPU6</accession>
<evidence type="ECO:0000313" key="2">
    <source>
        <dbReference type="EMBL" id="MXO47506.1"/>
    </source>
</evidence>
<keyword evidence="3" id="KW-1185">Reference proteome</keyword>
<dbReference type="EMBL" id="WTYC01000002">
    <property type="protein sequence ID" value="MXO47506.1"/>
    <property type="molecule type" value="Genomic_DNA"/>
</dbReference>